<gene>
    <name evidence="2" type="ORF">F6X53_12530</name>
</gene>
<dbReference type="Pfam" id="PF21973">
    <property type="entry name" value="DUF6925"/>
    <property type="match status" value="1"/>
</dbReference>
<name>A0A6L3SZ00_9HYPH</name>
<accession>A0A6L3SZ00</accession>
<sequence length="313" mass="33103">MTFRPEIGDLIASALRDCETGWTLGAYGALASFRWTADEPCRPLADGRYGLITPRGGIGLRPRQDLVPFAYETAFGADWSHAVALCLPGVACAAPGRNAVTEIGRDRQALCAEDRDAVLFDLGFGLGQAEIGLRARGPKVLAFLRQACGGSAPSLDDPRLASEIPADLTWIVSGPLGRIEIPAGVSTDPLALRLFLVPRMLRLRRSHPATAPIPAGLVPVAHFLPPHPARRASGEAIAFDAARHAAFEALLARWGDPRLVAAKRHALGFGPPPDLPADRWTRGAERVGRAQAAYLGGSPSRTTGRGANQGGTP</sequence>
<proteinExistence type="predicted"/>
<dbReference type="Proteomes" id="UP000474159">
    <property type="component" value="Unassembled WGS sequence"/>
</dbReference>
<evidence type="ECO:0000313" key="3">
    <source>
        <dbReference type="Proteomes" id="UP000474159"/>
    </source>
</evidence>
<keyword evidence="3" id="KW-1185">Reference proteome</keyword>
<evidence type="ECO:0000256" key="1">
    <source>
        <dbReference type="SAM" id="MobiDB-lite"/>
    </source>
</evidence>
<organism evidence="2 3">
    <name type="scientific">Methylobacterium soli</name>
    <dbReference type="NCBI Taxonomy" id="553447"/>
    <lineage>
        <taxon>Bacteria</taxon>
        <taxon>Pseudomonadati</taxon>
        <taxon>Pseudomonadota</taxon>
        <taxon>Alphaproteobacteria</taxon>
        <taxon>Hyphomicrobiales</taxon>
        <taxon>Methylobacteriaceae</taxon>
        <taxon>Methylobacterium</taxon>
    </lineage>
</organism>
<comment type="caution">
    <text evidence="2">The sequence shown here is derived from an EMBL/GenBank/DDBJ whole genome shotgun (WGS) entry which is preliminary data.</text>
</comment>
<protein>
    <submittedName>
        <fullName evidence="2">Uncharacterized protein</fullName>
    </submittedName>
</protein>
<dbReference type="RefSeq" id="WP_151000369.1">
    <property type="nucleotide sequence ID" value="NZ_BPQY01000390.1"/>
</dbReference>
<dbReference type="OrthoDB" id="3569535at2"/>
<dbReference type="EMBL" id="VZZK01000011">
    <property type="protein sequence ID" value="KAB1078835.1"/>
    <property type="molecule type" value="Genomic_DNA"/>
</dbReference>
<reference evidence="2 3" key="1">
    <citation type="submission" date="2019-09" db="EMBL/GenBank/DDBJ databases">
        <title>YIM 48816 draft genome.</title>
        <authorList>
            <person name="Jiang L."/>
        </authorList>
    </citation>
    <scope>NUCLEOTIDE SEQUENCE [LARGE SCALE GENOMIC DNA]</scope>
    <source>
        <strain evidence="2 3">YIM 48816</strain>
    </source>
</reference>
<feature type="region of interest" description="Disordered" evidence="1">
    <location>
        <begin position="292"/>
        <end position="313"/>
    </location>
</feature>
<evidence type="ECO:0000313" key="2">
    <source>
        <dbReference type="EMBL" id="KAB1078835.1"/>
    </source>
</evidence>
<dbReference type="AlphaFoldDB" id="A0A6L3SZ00"/>
<dbReference type="InterPro" id="IPR053838">
    <property type="entry name" value="DUF6925"/>
</dbReference>